<keyword evidence="12" id="KW-1185">Reference proteome</keyword>
<dbReference type="GO" id="GO:0001216">
    <property type="term" value="F:DNA-binding transcription activator activity"/>
    <property type="evidence" value="ECO:0007669"/>
    <property type="project" value="InterPro"/>
</dbReference>
<dbReference type="PANTHER" id="PTHR32248:SF4">
    <property type="entry name" value="RNA POLYMERASE SIGMA-54 FACTOR"/>
    <property type="match status" value="1"/>
</dbReference>
<keyword evidence="4" id="KW-0548">Nucleotidyltransferase</keyword>
<protein>
    <submittedName>
        <fullName evidence="11">RNA polymerase sigma-54 factor</fullName>
    </submittedName>
</protein>
<dbReference type="NCBIfam" id="TIGR02395">
    <property type="entry name" value="rpoN_sigma"/>
    <property type="match status" value="1"/>
</dbReference>
<dbReference type="Pfam" id="PF00309">
    <property type="entry name" value="Sigma54_AID"/>
    <property type="match status" value="1"/>
</dbReference>
<keyword evidence="6" id="KW-0731">Sigma factor</keyword>
<dbReference type="InterPro" id="IPR007634">
    <property type="entry name" value="RNA_pol_sigma_54_DNA-bd"/>
</dbReference>
<dbReference type="GO" id="GO:0003677">
    <property type="term" value="F:DNA binding"/>
    <property type="evidence" value="ECO:0007669"/>
    <property type="project" value="UniProtKB-KW"/>
</dbReference>
<evidence type="ECO:0000256" key="3">
    <source>
        <dbReference type="ARBA" id="ARBA00022679"/>
    </source>
</evidence>
<dbReference type="Pfam" id="PF04552">
    <property type="entry name" value="Sigma54_DBD"/>
    <property type="match status" value="1"/>
</dbReference>
<feature type="domain" description="RNA polymerase sigma factor 54 core-binding" evidence="10">
    <location>
        <begin position="78"/>
        <end position="265"/>
    </location>
</feature>
<dbReference type="EMBL" id="PGVE01000029">
    <property type="protein sequence ID" value="PLS06956.1"/>
    <property type="molecule type" value="Genomic_DNA"/>
</dbReference>
<evidence type="ECO:0000256" key="6">
    <source>
        <dbReference type="ARBA" id="ARBA00023082"/>
    </source>
</evidence>
<comment type="caution">
    <text evidence="11">The sequence shown here is derived from an EMBL/GenBank/DDBJ whole genome shotgun (WGS) entry which is preliminary data.</text>
</comment>
<dbReference type="GO" id="GO:0016779">
    <property type="term" value="F:nucleotidyltransferase activity"/>
    <property type="evidence" value="ECO:0007669"/>
    <property type="project" value="UniProtKB-KW"/>
</dbReference>
<dbReference type="Proteomes" id="UP000234950">
    <property type="component" value="Unassembled WGS sequence"/>
</dbReference>
<dbReference type="InterPro" id="IPR000394">
    <property type="entry name" value="RNA_pol_sigma_54"/>
</dbReference>
<dbReference type="PROSITE" id="PS50044">
    <property type="entry name" value="SIGMA54_3"/>
    <property type="match status" value="1"/>
</dbReference>
<keyword evidence="2" id="KW-0240">DNA-directed RNA polymerase</keyword>
<evidence type="ECO:0000313" key="11">
    <source>
        <dbReference type="EMBL" id="PLS06956.1"/>
    </source>
</evidence>
<dbReference type="RefSeq" id="WP_101647126.1">
    <property type="nucleotide sequence ID" value="NZ_PGVE01000029.1"/>
</dbReference>
<dbReference type="OrthoDB" id="9814402at2"/>
<accession>A0A2N5HN53</accession>
<name>A0A2N5HN53_9BACI</name>
<dbReference type="Pfam" id="PF04963">
    <property type="entry name" value="Sigma54_CBD"/>
    <property type="match status" value="1"/>
</dbReference>
<evidence type="ECO:0000259" key="10">
    <source>
        <dbReference type="Pfam" id="PF04963"/>
    </source>
</evidence>
<evidence type="ECO:0000313" key="12">
    <source>
        <dbReference type="Proteomes" id="UP000234950"/>
    </source>
</evidence>
<evidence type="ECO:0000259" key="9">
    <source>
        <dbReference type="Pfam" id="PF04552"/>
    </source>
</evidence>
<keyword evidence="5" id="KW-0805">Transcription regulation</keyword>
<keyword evidence="8" id="KW-0804">Transcription</keyword>
<dbReference type="Gene3D" id="1.10.10.1330">
    <property type="entry name" value="RNA polymerase sigma-54 factor, core-binding domain"/>
    <property type="match status" value="1"/>
</dbReference>
<dbReference type="PRINTS" id="PR00045">
    <property type="entry name" value="SIGMA54FCT"/>
</dbReference>
<dbReference type="PROSITE" id="PS00717">
    <property type="entry name" value="SIGMA54_1"/>
    <property type="match status" value="1"/>
</dbReference>
<dbReference type="GO" id="GO:0006352">
    <property type="term" value="P:DNA-templated transcription initiation"/>
    <property type="evidence" value="ECO:0007669"/>
    <property type="project" value="InterPro"/>
</dbReference>
<evidence type="ECO:0000256" key="7">
    <source>
        <dbReference type="ARBA" id="ARBA00023125"/>
    </source>
</evidence>
<evidence type="ECO:0000256" key="2">
    <source>
        <dbReference type="ARBA" id="ARBA00022478"/>
    </source>
</evidence>
<organism evidence="11 12">
    <name type="scientific">Neobacillus cucumis</name>
    <dbReference type="NCBI Taxonomy" id="1740721"/>
    <lineage>
        <taxon>Bacteria</taxon>
        <taxon>Bacillati</taxon>
        <taxon>Bacillota</taxon>
        <taxon>Bacilli</taxon>
        <taxon>Bacillales</taxon>
        <taxon>Bacillaceae</taxon>
        <taxon>Neobacillus</taxon>
    </lineage>
</organism>
<evidence type="ECO:0000256" key="4">
    <source>
        <dbReference type="ARBA" id="ARBA00022695"/>
    </source>
</evidence>
<keyword evidence="3" id="KW-0808">Transferase</keyword>
<dbReference type="GO" id="GO:0000428">
    <property type="term" value="C:DNA-directed RNA polymerase complex"/>
    <property type="evidence" value="ECO:0007669"/>
    <property type="project" value="UniProtKB-KW"/>
</dbReference>
<dbReference type="InterPro" id="IPR038709">
    <property type="entry name" value="RpoN_core-bd_sf"/>
</dbReference>
<dbReference type="PANTHER" id="PTHR32248">
    <property type="entry name" value="RNA POLYMERASE SIGMA-54 FACTOR"/>
    <property type="match status" value="1"/>
</dbReference>
<evidence type="ECO:0000256" key="5">
    <source>
        <dbReference type="ARBA" id="ARBA00023015"/>
    </source>
</evidence>
<dbReference type="AlphaFoldDB" id="A0A2N5HN53"/>
<dbReference type="InterPro" id="IPR007046">
    <property type="entry name" value="RNA_pol_sigma_54_core-bd"/>
</dbReference>
<dbReference type="Gene3D" id="1.10.10.60">
    <property type="entry name" value="Homeodomain-like"/>
    <property type="match status" value="1"/>
</dbReference>
<dbReference type="GO" id="GO:0016987">
    <property type="term" value="F:sigma factor activity"/>
    <property type="evidence" value="ECO:0007669"/>
    <property type="project" value="UniProtKB-KW"/>
</dbReference>
<keyword evidence="7" id="KW-0238">DNA-binding</keyword>
<gene>
    <name evidence="11" type="primary">rpoN</name>
    <name evidence="11" type="ORF">CVD27_06745</name>
</gene>
<dbReference type="PIRSF" id="PIRSF000774">
    <property type="entry name" value="RpoN"/>
    <property type="match status" value="1"/>
</dbReference>
<proteinExistence type="inferred from homology"/>
<evidence type="ECO:0000256" key="8">
    <source>
        <dbReference type="ARBA" id="ARBA00023163"/>
    </source>
</evidence>
<evidence type="ECO:0000256" key="1">
    <source>
        <dbReference type="ARBA" id="ARBA00008798"/>
    </source>
</evidence>
<reference evidence="11 12" key="1">
    <citation type="submission" date="2017-11" db="EMBL/GenBank/DDBJ databases">
        <title>Comparitive Functional Genomics of Dry Heat Resistant strains isolated from the Viking Spacecraft.</title>
        <authorList>
            <person name="Seuylemezian A."/>
            <person name="Cooper K."/>
            <person name="Vaishampayan P."/>
        </authorList>
    </citation>
    <scope>NUCLEOTIDE SEQUENCE [LARGE SCALE GENOMIC DNA]</scope>
    <source>
        <strain evidence="11 12">V32-6</strain>
    </source>
</reference>
<sequence>MDLKAGLWQQQTLKLAMTQELSQAIALLQYSTQELAAFLEDKALENPLLKIENVNVKPMNPLIDRNRGKHQKTEKDWIEQIADKPFSLEEHLISQLKITNLTAVQLKVIRHLIKNLDENGYFTEDLVEIARKLRVDHEIVEDCLAIIQTLEPSGIGARDLQECLLMQCYYNNPNNELAQTILTNYFVPFAEKKWKPIAKELSVSLKDLQDVFDEIQKLNPKPAAMLQKEPTTYIIPDAIIEQTNERLTVRMYDDFLPRIRFNESYYQKFHNQNKQVSRFLQDKVQDYQWILRSIEQRKETLIKVVMKIVEKQPAFFQKGSQYLVPMTMKEIANELDIHESTVSRAVREKYVQTPIGTFPLKTFFTSTIQTISDEESTSSAQVKNEISALVAGENKEKPLSDQDMAEQLKQQKGILVSRRTVAKYREQLGIPSSSKRKRFN</sequence>
<dbReference type="PROSITE" id="PS00718">
    <property type="entry name" value="SIGMA54_2"/>
    <property type="match status" value="1"/>
</dbReference>
<comment type="similarity">
    <text evidence="1">Belongs to the sigma-54 factor family.</text>
</comment>
<feature type="domain" description="RNA polymerase sigma factor 54 DNA-binding" evidence="9">
    <location>
        <begin position="278"/>
        <end position="438"/>
    </location>
</feature>